<dbReference type="GO" id="GO:0008933">
    <property type="term" value="F:peptidoglycan lytic transglycosylase activity"/>
    <property type="evidence" value="ECO:0007669"/>
    <property type="project" value="InterPro"/>
</dbReference>
<dbReference type="Pfam" id="PF11873">
    <property type="entry name" value="Mltc_N"/>
    <property type="match status" value="1"/>
</dbReference>
<accession>A0A0F6AE05</accession>
<dbReference type="Proteomes" id="UP000033434">
    <property type="component" value="Unassembled WGS sequence"/>
</dbReference>
<dbReference type="AlphaFoldDB" id="A0A0F6AE05"/>
<dbReference type="PROSITE" id="PS00922">
    <property type="entry name" value="TRANSGLYCOSYLASE"/>
    <property type="match status" value="1"/>
</dbReference>
<evidence type="ECO:0000313" key="5">
    <source>
        <dbReference type="EMBL" id="KKE83629.1"/>
    </source>
</evidence>
<protein>
    <recommendedName>
        <fullName evidence="7">Transglycosylase SLT domain-containing protein</fullName>
    </recommendedName>
</protein>
<proteinExistence type="inferred from homology"/>
<dbReference type="PANTHER" id="PTHR37423:SF2">
    <property type="entry name" value="MEMBRANE-BOUND LYTIC MUREIN TRANSGLYCOSYLASE C"/>
    <property type="match status" value="1"/>
</dbReference>
<dbReference type="EMBL" id="AUXW01000143">
    <property type="protein sequence ID" value="KKE83629.1"/>
    <property type="molecule type" value="Genomic_DNA"/>
</dbReference>
<feature type="chain" id="PRO_5002498916" description="Transglycosylase SLT domain-containing protein" evidence="2">
    <location>
        <begin position="21"/>
        <end position="442"/>
    </location>
</feature>
<organism evidence="5 6">
    <name type="scientific">Pseudoalteromonas luteoviolacea S4054</name>
    <dbReference type="NCBI Taxonomy" id="1129367"/>
    <lineage>
        <taxon>Bacteria</taxon>
        <taxon>Pseudomonadati</taxon>
        <taxon>Pseudomonadota</taxon>
        <taxon>Gammaproteobacteria</taxon>
        <taxon>Alteromonadales</taxon>
        <taxon>Pseudoalteromonadaceae</taxon>
        <taxon>Pseudoalteromonas</taxon>
    </lineage>
</organism>
<comment type="similarity">
    <text evidence="1">Belongs to the transglycosylase Slt family.</text>
</comment>
<feature type="domain" description="Murein transglycosylase-C N-terminal" evidence="4">
    <location>
        <begin position="76"/>
        <end position="120"/>
    </location>
</feature>
<dbReference type="PANTHER" id="PTHR37423">
    <property type="entry name" value="SOLUBLE LYTIC MUREIN TRANSGLYCOSYLASE-RELATED"/>
    <property type="match status" value="1"/>
</dbReference>
<dbReference type="GO" id="GO:0000270">
    <property type="term" value="P:peptidoglycan metabolic process"/>
    <property type="evidence" value="ECO:0007669"/>
    <property type="project" value="InterPro"/>
</dbReference>
<feature type="signal peptide" evidence="2">
    <location>
        <begin position="1"/>
        <end position="20"/>
    </location>
</feature>
<gene>
    <name evidence="5" type="ORF">N479_00965</name>
</gene>
<sequence length="442" mass="49880">MKKVLALTIASQFALGTAYASTATLFDELSQEMQGYDSKKQSSPNSSLEQTEFEKFKAQHLGEYEQFVEQHLAEYDAFRDELIKEWGEAKVASKSEYVTYSEDNRARLEVDFERNEVVLSIRHEGAGAPSKSEIQREFERFRQSESALMQSFFNGDNASLDKATIQDYEIDRNLKVNAIIDAKAKIKQQTLEQKQLLEKKADDRLALPDSSEVEVEGKLVKDKAKLEQLEVKRIQNLAQSVRQIAGKNDGKVTKVTIKLPQGSLAKKRASNYTENIAKHSERFEIEPSLVLAVMHTESHFNPLAKSHIPAYGLMQVVPTSAGVDVNRFLFKIDAPMSAPYLYVVNNNIEAGTAYLHLLNDRYLSQIKDPLSRKYCMIAAYNTGAGNVARVFNTNNSRNIRAAAKVINSLPPERVLEALQTGLPYDETKHYLKKVLTAEKLYI</sequence>
<dbReference type="RefSeq" id="WP_046356057.1">
    <property type="nucleotide sequence ID" value="NZ_AUXW01000143.1"/>
</dbReference>
<dbReference type="Pfam" id="PF01464">
    <property type="entry name" value="SLT"/>
    <property type="match status" value="1"/>
</dbReference>
<feature type="domain" description="Transglycosylase SLT" evidence="3">
    <location>
        <begin position="275"/>
        <end position="400"/>
    </location>
</feature>
<evidence type="ECO:0000259" key="3">
    <source>
        <dbReference type="Pfam" id="PF01464"/>
    </source>
</evidence>
<dbReference type="SUPFAM" id="SSF53955">
    <property type="entry name" value="Lysozyme-like"/>
    <property type="match status" value="1"/>
</dbReference>
<evidence type="ECO:0000256" key="2">
    <source>
        <dbReference type="SAM" id="SignalP"/>
    </source>
</evidence>
<dbReference type="CDD" id="cd16893">
    <property type="entry name" value="LT_MltC_MltE"/>
    <property type="match status" value="1"/>
</dbReference>
<evidence type="ECO:0008006" key="7">
    <source>
        <dbReference type="Google" id="ProtNLM"/>
    </source>
</evidence>
<dbReference type="Gene3D" id="1.10.530.10">
    <property type="match status" value="1"/>
</dbReference>
<comment type="caution">
    <text evidence="5">The sequence shown here is derived from an EMBL/GenBank/DDBJ whole genome shotgun (WGS) entry which is preliminary data.</text>
</comment>
<reference evidence="5 6" key="1">
    <citation type="journal article" date="2015" name="BMC Genomics">
        <title>Genome mining reveals unlocked bioactive potential of marine Gram-negative bacteria.</title>
        <authorList>
            <person name="Machado H."/>
            <person name="Sonnenschein E.C."/>
            <person name="Melchiorsen J."/>
            <person name="Gram L."/>
        </authorList>
    </citation>
    <scope>NUCLEOTIDE SEQUENCE [LARGE SCALE GENOMIC DNA]</scope>
    <source>
        <strain evidence="5 6">S4054</strain>
    </source>
</reference>
<name>A0A0F6AE05_9GAMM</name>
<evidence type="ECO:0000256" key="1">
    <source>
        <dbReference type="ARBA" id="ARBA00007734"/>
    </source>
</evidence>
<evidence type="ECO:0000313" key="6">
    <source>
        <dbReference type="Proteomes" id="UP000033434"/>
    </source>
</evidence>
<keyword evidence="2" id="KW-0732">Signal</keyword>
<dbReference type="InterPro" id="IPR024570">
    <property type="entry name" value="Murein_transglycosylaseC_N"/>
</dbReference>
<dbReference type="PATRIC" id="fig|1129367.4.peg.2411"/>
<dbReference type="InterPro" id="IPR023346">
    <property type="entry name" value="Lysozyme-like_dom_sf"/>
</dbReference>
<dbReference type="InterPro" id="IPR008258">
    <property type="entry name" value="Transglycosylase_SLT_dom_1"/>
</dbReference>
<evidence type="ECO:0000259" key="4">
    <source>
        <dbReference type="Pfam" id="PF11873"/>
    </source>
</evidence>
<dbReference type="GO" id="GO:0016020">
    <property type="term" value="C:membrane"/>
    <property type="evidence" value="ECO:0007669"/>
    <property type="project" value="InterPro"/>
</dbReference>
<dbReference type="InterPro" id="IPR000189">
    <property type="entry name" value="Transglyc_AS"/>
</dbReference>